<protein>
    <submittedName>
        <fullName evidence="2">DUF6531 domain-containing protein</fullName>
    </submittedName>
</protein>
<dbReference type="Proteomes" id="UP001236014">
    <property type="component" value="Chromosome"/>
</dbReference>
<keyword evidence="3" id="KW-1185">Reference proteome</keyword>
<organism evidence="2 3">
    <name type="scientific">Amycolatopsis carbonis</name>
    <dbReference type="NCBI Taxonomy" id="715471"/>
    <lineage>
        <taxon>Bacteria</taxon>
        <taxon>Bacillati</taxon>
        <taxon>Actinomycetota</taxon>
        <taxon>Actinomycetes</taxon>
        <taxon>Pseudonocardiales</taxon>
        <taxon>Pseudonocardiaceae</taxon>
        <taxon>Amycolatopsis</taxon>
    </lineage>
</organism>
<sequence>MTRTAPTKRAPTDGPFGWGWTYSYNLSAATDAGSGTVTIRQEDGSQVAFVHTNGSYTGRAAV</sequence>
<dbReference type="AlphaFoldDB" id="A0A9Y2IQ04"/>
<proteinExistence type="predicted"/>
<evidence type="ECO:0000313" key="2">
    <source>
        <dbReference type="EMBL" id="WIX83969.1"/>
    </source>
</evidence>
<dbReference type="EMBL" id="CP127294">
    <property type="protein sequence ID" value="WIX83969.1"/>
    <property type="molecule type" value="Genomic_DNA"/>
</dbReference>
<dbReference type="Pfam" id="PF20148">
    <property type="entry name" value="DUF6531"/>
    <property type="match status" value="1"/>
</dbReference>
<evidence type="ECO:0000259" key="1">
    <source>
        <dbReference type="Pfam" id="PF20148"/>
    </source>
</evidence>
<reference evidence="2 3" key="1">
    <citation type="submission" date="2023-06" db="EMBL/GenBank/DDBJ databases">
        <authorList>
            <person name="Oyuntsetseg B."/>
            <person name="Kim S.B."/>
        </authorList>
    </citation>
    <scope>NUCLEOTIDE SEQUENCE [LARGE SCALE GENOMIC DNA]</scope>
    <source>
        <strain evidence="2 3">2-15</strain>
    </source>
</reference>
<feature type="domain" description="DUF6531" evidence="1">
    <location>
        <begin position="10"/>
        <end position="49"/>
    </location>
</feature>
<name>A0A9Y2IQ04_9PSEU</name>
<dbReference type="RefSeq" id="WP_285974506.1">
    <property type="nucleotide sequence ID" value="NZ_CP127294.1"/>
</dbReference>
<accession>A0A9Y2IQ04</accession>
<evidence type="ECO:0000313" key="3">
    <source>
        <dbReference type="Proteomes" id="UP001236014"/>
    </source>
</evidence>
<dbReference type="KEGG" id="acab:QRX50_19860"/>
<dbReference type="InterPro" id="IPR045351">
    <property type="entry name" value="DUF6531"/>
</dbReference>
<gene>
    <name evidence="2" type="ORF">QRX50_19860</name>
</gene>